<keyword evidence="2" id="KW-1185">Reference proteome</keyword>
<proteinExistence type="predicted"/>
<evidence type="ECO:0000313" key="2">
    <source>
        <dbReference type="Proteomes" id="UP001055149"/>
    </source>
</evidence>
<accession>A0ABQ5JKR3</accession>
<gene>
    <name evidence="1" type="ORF">LPAF129_21340</name>
</gene>
<comment type="caution">
    <text evidence="1">The sequence shown here is derived from an EMBL/GenBank/DDBJ whole genome shotgun (WGS) entry which is preliminary data.</text>
</comment>
<evidence type="ECO:0000313" key="1">
    <source>
        <dbReference type="EMBL" id="GKS82448.1"/>
    </source>
</evidence>
<dbReference type="EMBL" id="BQXH01000037">
    <property type="protein sequence ID" value="GKS82448.1"/>
    <property type="molecule type" value="Genomic_DNA"/>
</dbReference>
<name>A0ABQ5JKR3_9LACO</name>
<reference evidence="1" key="1">
    <citation type="journal article" date="2022" name="Int. J. Syst. Evol. Microbiol.">
        <title>A novel species of lactic acid bacteria, Ligilactobacillus pabuli sp. nov., isolated from alfalfa silage.</title>
        <authorList>
            <person name="Tohno M."/>
            <person name="Tanizawa Y."/>
            <person name="Sawada H."/>
            <person name="Sakamoto M."/>
            <person name="Ohkuma M."/>
            <person name="Kobayashi H."/>
        </authorList>
    </citation>
    <scope>NUCLEOTIDE SEQUENCE</scope>
    <source>
        <strain evidence="1">AF129</strain>
    </source>
</reference>
<protein>
    <submittedName>
        <fullName evidence="1">Uncharacterized protein</fullName>
    </submittedName>
</protein>
<dbReference type="Proteomes" id="UP001055149">
    <property type="component" value="Unassembled WGS sequence"/>
</dbReference>
<organism evidence="1 2">
    <name type="scientific">Ligilactobacillus pabuli</name>
    <dbReference type="NCBI Taxonomy" id="2886039"/>
    <lineage>
        <taxon>Bacteria</taxon>
        <taxon>Bacillati</taxon>
        <taxon>Bacillota</taxon>
        <taxon>Bacilli</taxon>
        <taxon>Lactobacillales</taxon>
        <taxon>Lactobacillaceae</taxon>
        <taxon>Ligilactobacillus</taxon>
    </lineage>
</organism>
<sequence length="65" mass="7543">MTAEFSKKYLTEYKRQAGILGMSLKQTNAKWTMSKVMAQLDGVTFSERIWRNMDSLKARLEVAPR</sequence>